<proteinExistence type="predicted"/>
<reference evidence="2" key="1">
    <citation type="submission" date="2017-08" db="EMBL/GenBank/DDBJ databases">
        <authorList>
            <person name="Grouzdev D.S."/>
            <person name="Gaisin V.A."/>
            <person name="Rysina M.S."/>
            <person name="Gorlenko V.M."/>
        </authorList>
    </citation>
    <scope>NUCLEOTIDE SEQUENCE [LARGE SCALE GENOMIC DNA]</scope>
    <source>
        <strain evidence="2">Kir15-3F</strain>
    </source>
</reference>
<dbReference type="EMBL" id="NQWI01000088">
    <property type="protein sequence ID" value="PDW02107.1"/>
    <property type="molecule type" value="Genomic_DNA"/>
</dbReference>
<accession>A0A2A6RGB3</accession>
<organism evidence="1 2">
    <name type="scientific">Candidatus Viridilinea mediisalina</name>
    <dbReference type="NCBI Taxonomy" id="2024553"/>
    <lineage>
        <taxon>Bacteria</taxon>
        <taxon>Bacillati</taxon>
        <taxon>Chloroflexota</taxon>
        <taxon>Chloroflexia</taxon>
        <taxon>Chloroflexales</taxon>
        <taxon>Chloroflexineae</taxon>
        <taxon>Oscillochloridaceae</taxon>
        <taxon>Candidatus Viridilinea</taxon>
    </lineage>
</organism>
<name>A0A2A6RGB3_9CHLR</name>
<comment type="caution">
    <text evidence="1">The sequence shown here is derived from an EMBL/GenBank/DDBJ whole genome shotgun (WGS) entry which is preliminary data.</text>
</comment>
<evidence type="ECO:0000313" key="2">
    <source>
        <dbReference type="Proteomes" id="UP000220527"/>
    </source>
</evidence>
<gene>
    <name evidence="1" type="ORF">CJ255_15785</name>
</gene>
<dbReference type="Proteomes" id="UP000220527">
    <property type="component" value="Unassembled WGS sequence"/>
</dbReference>
<sequence>MLALTDNERVLATALPQRLNAGECEAIALCHQRRIPLLSNDRRAVRYCQTNGIDVVDLPAILRLCWTRQIMTAADVAQIITRMEHVERLTLSDAQREAIFAPQRRRR</sequence>
<dbReference type="InterPro" id="IPR021799">
    <property type="entry name" value="PIN-like_prokaryotic"/>
</dbReference>
<evidence type="ECO:0000313" key="1">
    <source>
        <dbReference type="EMBL" id="PDW02107.1"/>
    </source>
</evidence>
<dbReference type="Pfam" id="PF11848">
    <property type="entry name" value="DUF3368"/>
    <property type="match status" value="1"/>
</dbReference>
<keyword evidence="2" id="KW-1185">Reference proteome</keyword>
<dbReference type="AlphaFoldDB" id="A0A2A6RGB3"/>
<protein>
    <submittedName>
        <fullName evidence="1">Uncharacterized protein</fullName>
    </submittedName>
</protein>